<dbReference type="Proteomes" id="UP000499080">
    <property type="component" value="Unassembled WGS sequence"/>
</dbReference>
<dbReference type="AlphaFoldDB" id="A0A4Y2QD63"/>
<protein>
    <submittedName>
        <fullName evidence="1">Uncharacterized protein</fullName>
    </submittedName>
</protein>
<gene>
    <name evidence="1" type="ORF">AVEN_9550_1</name>
</gene>
<reference evidence="1 2" key="1">
    <citation type="journal article" date="2019" name="Sci. Rep.">
        <title>Orb-weaving spider Araneus ventricosus genome elucidates the spidroin gene catalogue.</title>
        <authorList>
            <person name="Kono N."/>
            <person name="Nakamura H."/>
            <person name="Ohtoshi R."/>
            <person name="Moran D.A.P."/>
            <person name="Shinohara A."/>
            <person name="Yoshida Y."/>
            <person name="Fujiwara M."/>
            <person name="Mori M."/>
            <person name="Tomita M."/>
            <person name="Arakawa K."/>
        </authorList>
    </citation>
    <scope>NUCLEOTIDE SEQUENCE [LARGE SCALE GENOMIC DNA]</scope>
</reference>
<sequence length="85" mass="9806">MIAQLKEELNALSIKELIQTWRLIQFPNGFGDCLNRRVTGKRWIFVQDLKTKFFSICIWSLEYLVRGPETIGVAPCPNPGTNPQR</sequence>
<accession>A0A4Y2QD63</accession>
<proteinExistence type="predicted"/>
<keyword evidence="2" id="KW-1185">Reference proteome</keyword>
<organism evidence="1 2">
    <name type="scientific">Araneus ventricosus</name>
    <name type="common">Orbweaver spider</name>
    <name type="synonym">Epeira ventricosa</name>
    <dbReference type="NCBI Taxonomy" id="182803"/>
    <lineage>
        <taxon>Eukaryota</taxon>
        <taxon>Metazoa</taxon>
        <taxon>Ecdysozoa</taxon>
        <taxon>Arthropoda</taxon>
        <taxon>Chelicerata</taxon>
        <taxon>Arachnida</taxon>
        <taxon>Araneae</taxon>
        <taxon>Araneomorphae</taxon>
        <taxon>Entelegynae</taxon>
        <taxon>Araneoidea</taxon>
        <taxon>Araneidae</taxon>
        <taxon>Araneus</taxon>
    </lineage>
</organism>
<evidence type="ECO:0000313" key="1">
    <source>
        <dbReference type="EMBL" id="GBN60577.1"/>
    </source>
</evidence>
<dbReference type="EMBL" id="BGPR01013423">
    <property type="protein sequence ID" value="GBN60577.1"/>
    <property type="molecule type" value="Genomic_DNA"/>
</dbReference>
<comment type="caution">
    <text evidence="1">The sequence shown here is derived from an EMBL/GenBank/DDBJ whole genome shotgun (WGS) entry which is preliminary data.</text>
</comment>
<evidence type="ECO:0000313" key="2">
    <source>
        <dbReference type="Proteomes" id="UP000499080"/>
    </source>
</evidence>
<name>A0A4Y2QD63_ARAVE</name>